<evidence type="ECO:0000313" key="1">
    <source>
        <dbReference type="EMBL" id="GAG87736.1"/>
    </source>
</evidence>
<comment type="caution">
    <text evidence="1">The sequence shown here is derived from an EMBL/GenBank/DDBJ whole genome shotgun (WGS) entry which is preliminary data.</text>
</comment>
<name>X1CU33_9ZZZZ</name>
<accession>X1CU33</accession>
<organism evidence="1">
    <name type="scientific">marine sediment metagenome</name>
    <dbReference type="NCBI Taxonomy" id="412755"/>
    <lineage>
        <taxon>unclassified sequences</taxon>
        <taxon>metagenomes</taxon>
        <taxon>ecological metagenomes</taxon>
    </lineage>
</organism>
<feature type="non-terminal residue" evidence="1">
    <location>
        <position position="86"/>
    </location>
</feature>
<dbReference type="AlphaFoldDB" id="X1CU33"/>
<reference evidence="1" key="1">
    <citation type="journal article" date="2014" name="Front. Microbiol.">
        <title>High frequency of phylogenetically diverse reductive dehalogenase-homologous genes in deep subseafloor sedimentary metagenomes.</title>
        <authorList>
            <person name="Kawai M."/>
            <person name="Futagami T."/>
            <person name="Toyoda A."/>
            <person name="Takaki Y."/>
            <person name="Nishi S."/>
            <person name="Hori S."/>
            <person name="Arai W."/>
            <person name="Tsubouchi T."/>
            <person name="Morono Y."/>
            <person name="Uchiyama I."/>
            <person name="Ito T."/>
            <person name="Fujiyama A."/>
            <person name="Inagaki F."/>
            <person name="Takami H."/>
        </authorList>
    </citation>
    <scope>NUCLEOTIDE SEQUENCE</scope>
    <source>
        <strain evidence="1">Expedition CK06-06</strain>
    </source>
</reference>
<protein>
    <submittedName>
        <fullName evidence="1">Uncharacterized protein</fullName>
    </submittedName>
</protein>
<gene>
    <name evidence="1" type="ORF">S01H4_34480</name>
</gene>
<dbReference type="EMBL" id="BART01018247">
    <property type="protein sequence ID" value="GAG87736.1"/>
    <property type="molecule type" value="Genomic_DNA"/>
</dbReference>
<sequence>MFGLLYAAISIIESIKFDEARPSLWRRIQYDIAIFKDGGLAGSFSDRYSANKRNILWKQAFNMFLDHPVSGIGIGQYSTEVSNYIW</sequence>
<proteinExistence type="predicted"/>